<gene>
    <name evidence="9" type="ORF">ENO08_06250</name>
</gene>
<dbReference type="GO" id="GO:0044874">
    <property type="term" value="P:lipoprotein localization to outer membrane"/>
    <property type="evidence" value="ECO:0007669"/>
    <property type="project" value="TreeGrafter"/>
</dbReference>
<dbReference type="PANTHER" id="PTHR30489:SF0">
    <property type="entry name" value="LIPOPROTEIN-RELEASING SYSTEM TRANSMEMBRANE PROTEIN LOLE"/>
    <property type="match status" value="1"/>
</dbReference>
<dbReference type="Pfam" id="PF02687">
    <property type="entry name" value="FtsX"/>
    <property type="match status" value="1"/>
</dbReference>
<keyword evidence="6 7" id="KW-0472">Membrane</keyword>
<evidence type="ECO:0000256" key="2">
    <source>
        <dbReference type="ARBA" id="ARBA00005236"/>
    </source>
</evidence>
<evidence type="ECO:0000256" key="7">
    <source>
        <dbReference type="SAM" id="Phobius"/>
    </source>
</evidence>
<evidence type="ECO:0000313" key="9">
    <source>
        <dbReference type="EMBL" id="HER44043.1"/>
    </source>
</evidence>
<dbReference type="EMBL" id="DSEC01000440">
    <property type="protein sequence ID" value="HER44043.1"/>
    <property type="molecule type" value="Genomic_DNA"/>
</dbReference>
<comment type="subcellular location">
    <subcellularLocation>
        <location evidence="1">Cell membrane</location>
        <topology evidence="1">Multi-pass membrane protein</topology>
    </subcellularLocation>
</comment>
<dbReference type="PANTHER" id="PTHR30489">
    <property type="entry name" value="LIPOPROTEIN-RELEASING SYSTEM TRANSMEMBRANE PROTEIN LOLE"/>
    <property type="match status" value="1"/>
</dbReference>
<feature type="transmembrane region" description="Helical" evidence="7">
    <location>
        <begin position="273"/>
        <end position="296"/>
    </location>
</feature>
<evidence type="ECO:0000256" key="1">
    <source>
        <dbReference type="ARBA" id="ARBA00004651"/>
    </source>
</evidence>
<reference evidence="9" key="1">
    <citation type="journal article" date="2020" name="mSystems">
        <title>Genome- and Community-Level Interaction Insights into Carbon Utilization and Element Cycling Functions of Hydrothermarchaeota in Hydrothermal Sediment.</title>
        <authorList>
            <person name="Zhou Z."/>
            <person name="Liu Y."/>
            <person name="Xu W."/>
            <person name="Pan J."/>
            <person name="Luo Z.H."/>
            <person name="Li M."/>
        </authorList>
    </citation>
    <scope>NUCLEOTIDE SEQUENCE [LARGE SCALE GENOMIC DNA]</scope>
    <source>
        <strain evidence="9">SpSt-1233</strain>
    </source>
</reference>
<feature type="transmembrane region" description="Helical" evidence="7">
    <location>
        <begin position="231"/>
        <end position="253"/>
    </location>
</feature>
<dbReference type="GO" id="GO:0098797">
    <property type="term" value="C:plasma membrane protein complex"/>
    <property type="evidence" value="ECO:0007669"/>
    <property type="project" value="TreeGrafter"/>
</dbReference>
<organism evidence="9">
    <name type="scientific">Eiseniibacteriota bacterium</name>
    <dbReference type="NCBI Taxonomy" id="2212470"/>
    <lineage>
        <taxon>Bacteria</taxon>
        <taxon>Candidatus Eiseniibacteriota</taxon>
    </lineage>
</organism>
<feature type="non-terminal residue" evidence="9">
    <location>
        <position position="1"/>
    </location>
</feature>
<keyword evidence="5 7" id="KW-1133">Transmembrane helix</keyword>
<protein>
    <submittedName>
        <fullName evidence="9">FtsX-like permease family protein</fullName>
    </submittedName>
</protein>
<comment type="similarity">
    <text evidence="2">Belongs to the ABC-4 integral membrane protein family. LolC/E subfamily.</text>
</comment>
<dbReference type="AlphaFoldDB" id="A0A7V2F3Z8"/>
<name>A0A7V2F3Z8_UNCEI</name>
<dbReference type="InterPro" id="IPR003838">
    <property type="entry name" value="ABC3_permease_C"/>
</dbReference>
<sequence length="369" mass="39883">VLSLAFVATIWVQGLIQGMNDHAVRTSIDFEYGGGQFRHRSYDPYDPFTLDDSHAPLSPRLEELVSKGAATPILVISGAIYPGGRVHSAILKGIDPSQDILAVPSGHLEETASGSIPGLIGSQTADQTKLEIGDLVTARWRDVNGTFDADDVEIVQIMRNAPAAVDQGQLWVPLERLRSMLQAPGEATLVVLRPGLEDIPPGDTVWVHRDLDYLLATVREFVRAKSGGTRVMYGLLLFMGLLAVFDTQVLSIWRRRKEIGTLMALGMERAAVIGLFTVEGALHGILALIVGALYGIPLMKLTIEKGIPLPEAVKDVGVALPLQLYPSYGIRLLAGTTILVLVTVTVVSFLPASRIAKMKPTEALRGKRS</sequence>
<dbReference type="InterPro" id="IPR051447">
    <property type="entry name" value="Lipoprotein-release_system"/>
</dbReference>
<feature type="transmembrane region" description="Helical" evidence="7">
    <location>
        <begin position="328"/>
        <end position="350"/>
    </location>
</feature>
<evidence type="ECO:0000256" key="4">
    <source>
        <dbReference type="ARBA" id="ARBA00022692"/>
    </source>
</evidence>
<accession>A0A7V2F3Z8</accession>
<proteinExistence type="inferred from homology"/>
<keyword evidence="3" id="KW-1003">Cell membrane</keyword>
<evidence type="ECO:0000259" key="8">
    <source>
        <dbReference type="Pfam" id="PF02687"/>
    </source>
</evidence>
<comment type="caution">
    <text evidence="9">The sequence shown here is derived from an EMBL/GenBank/DDBJ whole genome shotgun (WGS) entry which is preliminary data.</text>
</comment>
<evidence type="ECO:0000256" key="5">
    <source>
        <dbReference type="ARBA" id="ARBA00022989"/>
    </source>
</evidence>
<feature type="domain" description="ABC3 transporter permease C-terminal" evidence="8">
    <location>
        <begin position="231"/>
        <end position="360"/>
    </location>
</feature>
<evidence type="ECO:0000256" key="6">
    <source>
        <dbReference type="ARBA" id="ARBA00023136"/>
    </source>
</evidence>
<dbReference type="Proteomes" id="UP000886069">
    <property type="component" value="Unassembled WGS sequence"/>
</dbReference>
<keyword evidence="4 7" id="KW-0812">Transmembrane</keyword>
<evidence type="ECO:0000256" key="3">
    <source>
        <dbReference type="ARBA" id="ARBA00022475"/>
    </source>
</evidence>